<gene>
    <name evidence="12" type="ORF">V9T40_000228</name>
</gene>
<comment type="caution">
    <text evidence="10">Lacks conserved residue(s) required for the propagation of feature annotation.</text>
</comment>
<evidence type="ECO:0000256" key="3">
    <source>
        <dbReference type="ARBA" id="ARBA00022692"/>
    </source>
</evidence>
<accession>A0AAN9Y0B1</accession>
<evidence type="ECO:0000256" key="8">
    <source>
        <dbReference type="ARBA" id="ARBA00023180"/>
    </source>
</evidence>
<evidence type="ECO:0000313" key="12">
    <source>
        <dbReference type="EMBL" id="KAK7579599.1"/>
    </source>
</evidence>
<keyword evidence="9 10" id="KW-0807">Transducer</keyword>
<dbReference type="InterPro" id="IPR000276">
    <property type="entry name" value="GPCR_Rhodpsn"/>
</dbReference>
<evidence type="ECO:0000259" key="11">
    <source>
        <dbReference type="PROSITE" id="PS50262"/>
    </source>
</evidence>
<dbReference type="InterPro" id="IPR001817">
    <property type="entry name" value="Vasoprsn_rcpt"/>
</dbReference>
<evidence type="ECO:0000256" key="4">
    <source>
        <dbReference type="ARBA" id="ARBA00022989"/>
    </source>
</evidence>
<evidence type="ECO:0000256" key="6">
    <source>
        <dbReference type="ARBA" id="ARBA00023136"/>
    </source>
</evidence>
<dbReference type="GO" id="GO:0005886">
    <property type="term" value="C:plasma membrane"/>
    <property type="evidence" value="ECO:0007669"/>
    <property type="project" value="UniProtKB-SubCell"/>
</dbReference>
<evidence type="ECO:0000256" key="7">
    <source>
        <dbReference type="ARBA" id="ARBA00023170"/>
    </source>
</evidence>
<dbReference type="GO" id="GO:0005000">
    <property type="term" value="F:vasopressin receptor activity"/>
    <property type="evidence" value="ECO:0007669"/>
    <property type="project" value="InterPro"/>
</dbReference>
<dbReference type="Pfam" id="PF00001">
    <property type="entry name" value="7tm_1"/>
    <property type="match status" value="1"/>
</dbReference>
<dbReference type="AlphaFoldDB" id="A0AAN9Y0B1"/>
<dbReference type="PANTHER" id="PTHR24224:SF6">
    <property type="entry name" value="CARDIOACCELERATORY PEPTIDE RECEPTOR-RELATED"/>
    <property type="match status" value="1"/>
</dbReference>
<dbReference type="PRINTS" id="PR00896">
    <property type="entry name" value="VASOPRESSINR"/>
</dbReference>
<dbReference type="PRINTS" id="PR00237">
    <property type="entry name" value="GPCRRHODOPSN"/>
</dbReference>
<evidence type="ECO:0000256" key="9">
    <source>
        <dbReference type="ARBA" id="ARBA00023224"/>
    </source>
</evidence>
<organism evidence="12 13">
    <name type="scientific">Parthenolecanium corni</name>
    <dbReference type="NCBI Taxonomy" id="536013"/>
    <lineage>
        <taxon>Eukaryota</taxon>
        <taxon>Metazoa</taxon>
        <taxon>Ecdysozoa</taxon>
        <taxon>Arthropoda</taxon>
        <taxon>Hexapoda</taxon>
        <taxon>Insecta</taxon>
        <taxon>Pterygota</taxon>
        <taxon>Neoptera</taxon>
        <taxon>Paraneoptera</taxon>
        <taxon>Hemiptera</taxon>
        <taxon>Sternorrhyncha</taxon>
        <taxon>Coccoidea</taxon>
        <taxon>Coccidae</taxon>
        <taxon>Parthenolecanium</taxon>
    </lineage>
</organism>
<dbReference type="Gene3D" id="1.20.1070.10">
    <property type="entry name" value="Rhodopsin 7-helix transmembrane proteins"/>
    <property type="match status" value="1"/>
</dbReference>
<keyword evidence="5 10" id="KW-0297">G-protein coupled receptor</keyword>
<comment type="similarity">
    <text evidence="10">Belongs to the G-protein coupled receptor 1 family. Vasopressin/oxytocin receptor subfamily.</text>
</comment>
<dbReference type="Proteomes" id="UP001367676">
    <property type="component" value="Unassembled WGS sequence"/>
</dbReference>
<feature type="domain" description="G-protein coupled receptors family 1 profile" evidence="11">
    <location>
        <begin position="28"/>
        <end position="242"/>
    </location>
</feature>
<dbReference type="PANTHER" id="PTHR24224">
    <property type="entry name" value="CARDIOACCELERATORY PEPTIDE RECEPTOR-RELATED"/>
    <property type="match status" value="1"/>
</dbReference>
<sequence>MRRSVYGQLIPYTVEKLFTKKEKVLITYSSTYVLVALSIDRYDAITRPMKFSGSWRRAKFLIGSAWGLSALFSIPIPIIYEEKIVGGRTQCWLEFSNKWQWKCYMTLVACAVFLAPALIIIVCYTVIVCTIWSKSGAIVVANPHPRPKSVRESILQAKIRKFPEEYESRRASSRGLIPRAKVKTIKMTFVIVFVFILCWSPYIIFGLLQVYEFIPETQTTVAVASFIQSLAPLNSAANPVIYCLFSTRTCSTLWKLPPLKWIVSGLSTCFPGLAEGSRRRFKRGCLRYGENSTTLTETITQSSKRSRLTSGNSLRQIVMFRGNSVDRQLNKNCAGAGVDVTVV</sequence>
<dbReference type="SUPFAM" id="SSF81321">
    <property type="entry name" value="Family A G protein-coupled receptor-like"/>
    <property type="match status" value="1"/>
</dbReference>
<keyword evidence="4 10" id="KW-1133">Transmembrane helix</keyword>
<feature type="transmembrane region" description="Helical" evidence="10">
    <location>
        <begin position="104"/>
        <end position="127"/>
    </location>
</feature>
<dbReference type="InterPro" id="IPR017452">
    <property type="entry name" value="GPCR_Rhodpsn_7TM"/>
</dbReference>
<dbReference type="GO" id="GO:0008188">
    <property type="term" value="F:neuropeptide receptor activity"/>
    <property type="evidence" value="ECO:0007669"/>
    <property type="project" value="TreeGrafter"/>
</dbReference>
<keyword evidence="3 10" id="KW-0812">Transmembrane</keyword>
<feature type="transmembrane region" description="Helical" evidence="10">
    <location>
        <begin position="60"/>
        <end position="80"/>
    </location>
</feature>
<evidence type="ECO:0000313" key="13">
    <source>
        <dbReference type="Proteomes" id="UP001367676"/>
    </source>
</evidence>
<evidence type="ECO:0000256" key="2">
    <source>
        <dbReference type="ARBA" id="ARBA00022475"/>
    </source>
</evidence>
<evidence type="ECO:0000256" key="5">
    <source>
        <dbReference type="ARBA" id="ARBA00023040"/>
    </source>
</evidence>
<dbReference type="PROSITE" id="PS00237">
    <property type="entry name" value="G_PROTEIN_RECEP_F1_1"/>
    <property type="match status" value="1"/>
</dbReference>
<name>A0AAN9Y0B1_9HEMI</name>
<keyword evidence="6 10" id="KW-0472">Membrane</keyword>
<dbReference type="InterPro" id="IPR052665">
    <property type="entry name" value="Neuropeptide-GPCR"/>
</dbReference>
<keyword evidence="7 10" id="KW-0675">Receptor</keyword>
<keyword evidence="13" id="KW-1185">Reference proteome</keyword>
<dbReference type="PROSITE" id="PS50262">
    <property type="entry name" value="G_PROTEIN_RECEP_F1_2"/>
    <property type="match status" value="1"/>
</dbReference>
<keyword evidence="2" id="KW-1003">Cell membrane</keyword>
<comment type="caution">
    <text evidence="12">The sequence shown here is derived from an EMBL/GenBank/DDBJ whole genome shotgun (WGS) entry which is preliminary data.</text>
</comment>
<dbReference type="EMBL" id="JBBCAQ010000034">
    <property type="protein sequence ID" value="KAK7579599.1"/>
    <property type="molecule type" value="Genomic_DNA"/>
</dbReference>
<protein>
    <recommendedName>
        <fullName evidence="11">G-protein coupled receptors family 1 profile domain-containing protein</fullName>
    </recommendedName>
</protein>
<comment type="subcellular location">
    <subcellularLocation>
        <location evidence="1 10">Cell membrane</location>
        <topology evidence="1 10">Multi-pass membrane protein</topology>
    </subcellularLocation>
</comment>
<evidence type="ECO:0000256" key="1">
    <source>
        <dbReference type="ARBA" id="ARBA00004651"/>
    </source>
</evidence>
<proteinExistence type="inferred from homology"/>
<evidence type="ECO:0000256" key="10">
    <source>
        <dbReference type="RuleBase" id="RU046427"/>
    </source>
</evidence>
<keyword evidence="8 10" id="KW-0325">Glycoprotein</keyword>
<reference evidence="12 13" key="1">
    <citation type="submission" date="2024-03" db="EMBL/GenBank/DDBJ databases">
        <title>Adaptation during the transition from Ophiocordyceps entomopathogen to insect associate is accompanied by gene loss and intensified selection.</title>
        <authorList>
            <person name="Ward C.M."/>
            <person name="Onetto C.A."/>
            <person name="Borneman A.R."/>
        </authorList>
    </citation>
    <scope>NUCLEOTIDE SEQUENCE [LARGE SCALE GENOMIC DNA]</scope>
    <source>
        <strain evidence="12">AWRI1</strain>
        <tissue evidence="12">Single Adult Female</tissue>
    </source>
</reference>
<feature type="transmembrane region" description="Helical" evidence="10">
    <location>
        <begin position="189"/>
        <end position="211"/>
    </location>
</feature>